<dbReference type="PANTHER" id="PTHR35024:SF4">
    <property type="entry name" value="POLYMER-FORMING CYTOSKELETAL PROTEIN"/>
    <property type="match status" value="1"/>
</dbReference>
<feature type="region of interest" description="Disordered" evidence="2">
    <location>
        <begin position="125"/>
        <end position="155"/>
    </location>
</feature>
<reference evidence="3" key="2">
    <citation type="journal article" date="2021" name="PeerJ">
        <title>Extensive microbial diversity within the chicken gut microbiome revealed by metagenomics and culture.</title>
        <authorList>
            <person name="Gilroy R."/>
            <person name="Ravi A."/>
            <person name="Getino M."/>
            <person name="Pursley I."/>
            <person name="Horton D.L."/>
            <person name="Alikhan N.F."/>
            <person name="Baker D."/>
            <person name="Gharbi K."/>
            <person name="Hall N."/>
            <person name="Watson M."/>
            <person name="Adriaenssens E.M."/>
            <person name="Foster-Nyarko E."/>
            <person name="Jarju S."/>
            <person name="Secka A."/>
            <person name="Antonio M."/>
            <person name="Oren A."/>
            <person name="Chaudhuri R.R."/>
            <person name="La Ragione R."/>
            <person name="Hildebrand F."/>
            <person name="Pallen M.J."/>
        </authorList>
    </citation>
    <scope>NUCLEOTIDE SEQUENCE</scope>
    <source>
        <strain evidence="3">B3-2255</strain>
    </source>
</reference>
<feature type="compositionally biased region" description="Low complexity" evidence="2">
    <location>
        <begin position="130"/>
        <end position="148"/>
    </location>
</feature>
<name>A0A9D9IZC4_9BACT</name>
<evidence type="ECO:0000313" key="3">
    <source>
        <dbReference type="EMBL" id="MBO8482002.1"/>
    </source>
</evidence>
<comment type="caution">
    <text evidence="3">The sequence shown here is derived from an EMBL/GenBank/DDBJ whole genome shotgun (WGS) entry which is preliminary data.</text>
</comment>
<reference evidence="3" key="1">
    <citation type="submission" date="2020-10" db="EMBL/GenBank/DDBJ databases">
        <authorList>
            <person name="Gilroy R."/>
        </authorList>
    </citation>
    <scope>NUCLEOTIDE SEQUENCE</scope>
    <source>
        <strain evidence="3">B3-2255</strain>
    </source>
</reference>
<dbReference type="InterPro" id="IPR007607">
    <property type="entry name" value="BacA/B"/>
</dbReference>
<evidence type="ECO:0000313" key="4">
    <source>
        <dbReference type="Proteomes" id="UP000823772"/>
    </source>
</evidence>
<accession>A0A9D9IZC4</accession>
<protein>
    <submittedName>
        <fullName evidence="3">Polymer-forming cytoskeletal protein</fullName>
    </submittedName>
</protein>
<comment type="similarity">
    <text evidence="1">Belongs to the bactofilin family.</text>
</comment>
<dbReference type="Proteomes" id="UP000823772">
    <property type="component" value="Unassembled WGS sequence"/>
</dbReference>
<organism evidence="3 4">
    <name type="scientific">Candidatus Merdivivens faecigallinarum</name>
    <dbReference type="NCBI Taxonomy" id="2840871"/>
    <lineage>
        <taxon>Bacteria</taxon>
        <taxon>Pseudomonadati</taxon>
        <taxon>Bacteroidota</taxon>
        <taxon>Bacteroidia</taxon>
        <taxon>Bacteroidales</taxon>
        <taxon>Muribaculaceae</taxon>
        <taxon>Muribaculaceae incertae sedis</taxon>
        <taxon>Candidatus Merdivivens</taxon>
    </lineage>
</organism>
<dbReference type="EMBL" id="JADILY010000115">
    <property type="protein sequence ID" value="MBO8482002.1"/>
    <property type="molecule type" value="Genomic_DNA"/>
</dbReference>
<dbReference type="Pfam" id="PF04519">
    <property type="entry name" value="Bactofilin"/>
    <property type="match status" value="1"/>
</dbReference>
<dbReference type="PANTHER" id="PTHR35024">
    <property type="entry name" value="HYPOTHETICAL CYTOSOLIC PROTEIN"/>
    <property type="match status" value="1"/>
</dbReference>
<proteinExistence type="inferred from homology"/>
<dbReference type="AlphaFoldDB" id="A0A9D9IZC4"/>
<evidence type="ECO:0000256" key="2">
    <source>
        <dbReference type="SAM" id="MobiDB-lite"/>
    </source>
</evidence>
<gene>
    <name evidence="3" type="ORF">IAC87_05595</name>
</gene>
<sequence>MAKNEGNVNFNEISRLASSTELKGTMISSSDIRVDGRFEGSIITEGKVLVGETSEIVGDIIARSADIWGKVSGSVTIGDTLSLKNGCSLSGTAEIVKLSVEIGSIFNCTCRMITTGDFDERLKSAKGDKASAGSKTSVTSATSKASAGDKVSDKD</sequence>
<evidence type="ECO:0000256" key="1">
    <source>
        <dbReference type="ARBA" id="ARBA00044755"/>
    </source>
</evidence>